<dbReference type="EMBL" id="JZXN01000017">
    <property type="protein sequence ID" value="KKB26731.1"/>
    <property type="molecule type" value="Genomic_DNA"/>
</dbReference>
<evidence type="ECO:0000256" key="4">
    <source>
        <dbReference type="ARBA" id="ARBA00022723"/>
    </source>
</evidence>
<sequence>MWKFIKSAPDKTSWLETNNLQVCLWGRSNVGKSSLLNALTGQNISFVSKTPGRTQLINYFEDNNGKLIVDFPGYGYANISKEKQAKMLNNIKSFLLDIKSKKHLILLIDSRTGITQTDKETIDFLQNVIWPIDIVYTKIDKLNQSEKSKLIKKHNELVDNNYLSFINNVFFVSSLKKYNMEKLSEYIAKILYEEKNEKI</sequence>
<keyword evidence="9 10" id="KW-0131">Cell cycle</keyword>
<keyword evidence="8 10" id="KW-0717">Septation</keyword>
<dbReference type="Gene3D" id="3.40.50.300">
    <property type="entry name" value="P-loop containing nucleotide triphosphate hydrolases"/>
    <property type="match status" value="1"/>
</dbReference>
<dbReference type="Pfam" id="PF01926">
    <property type="entry name" value="MMR_HSR1"/>
    <property type="match status" value="1"/>
</dbReference>
<gene>
    <name evidence="10 12" type="primary">engB</name>
    <name evidence="12" type="ORF">MMELEA_01130</name>
</gene>
<evidence type="ECO:0000256" key="7">
    <source>
        <dbReference type="ARBA" id="ARBA00023134"/>
    </source>
</evidence>
<dbReference type="OrthoDB" id="9804921at2"/>
<evidence type="ECO:0000256" key="5">
    <source>
        <dbReference type="ARBA" id="ARBA00022741"/>
    </source>
</evidence>
<evidence type="ECO:0000256" key="9">
    <source>
        <dbReference type="ARBA" id="ARBA00023306"/>
    </source>
</evidence>
<evidence type="ECO:0000256" key="3">
    <source>
        <dbReference type="ARBA" id="ARBA00022618"/>
    </source>
</evidence>
<dbReference type="AlphaFoldDB" id="A0A0F5H083"/>
<reference evidence="12 13" key="1">
    <citation type="submission" date="2015-03" db="EMBL/GenBank/DDBJ databases">
        <title>Genome sequence of Mycoplasma meleagridis strain ATCC 25294.</title>
        <authorList>
            <person name="Yacoub E."/>
            <person name="Blanchard A."/>
            <person name="Sirand-Pugnet P."/>
            <person name="Mardassi B.B.A."/>
        </authorList>
    </citation>
    <scope>NUCLEOTIDE SEQUENCE [LARGE SCALE GENOMIC DNA]</scope>
    <source>
        <strain evidence="12 13">ATCC 25294</strain>
    </source>
</reference>
<dbReference type="GO" id="GO:0005525">
    <property type="term" value="F:GTP binding"/>
    <property type="evidence" value="ECO:0007669"/>
    <property type="project" value="UniProtKB-UniRule"/>
</dbReference>
<evidence type="ECO:0000256" key="8">
    <source>
        <dbReference type="ARBA" id="ARBA00023210"/>
    </source>
</evidence>
<keyword evidence="6" id="KW-0460">Magnesium</keyword>
<dbReference type="CDD" id="cd01876">
    <property type="entry name" value="YihA_EngB"/>
    <property type="match status" value="1"/>
</dbReference>
<accession>A0A0F5H083</accession>
<comment type="cofactor">
    <cofactor evidence="1">
        <name>Mg(2+)</name>
        <dbReference type="ChEBI" id="CHEBI:18420"/>
    </cofactor>
</comment>
<dbReference type="RefSeq" id="WP_046097067.1">
    <property type="nucleotide sequence ID" value="NZ_JZXN01000017.1"/>
</dbReference>
<dbReference type="InterPro" id="IPR006073">
    <property type="entry name" value="GTP-bd"/>
</dbReference>
<dbReference type="Proteomes" id="UP000033750">
    <property type="component" value="Unassembled WGS sequence"/>
</dbReference>
<keyword evidence="7 10" id="KW-0342">GTP-binding</keyword>
<keyword evidence="5 10" id="KW-0547">Nucleotide-binding</keyword>
<dbReference type="PANTHER" id="PTHR11649:SF13">
    <property type="entry name" value="ENGB-TYPE G DOMAIN-CONTAINING PROTEIN"/>
    <property type="match status" value="1"/>
</dbReference>
<comment type="similarity">
    <text evidence="2 10">Belongs to the TRAFAC class TrmE-Era-EngA-EngB-Septin-like GTPase superfamily. EngB GTPase family.</text>
</comment>
<evidence type="ECO:0000313" key="13">
    <source>
        <dbReference type="Proteomes" id="UP000033750"/>
    </source>
</evidence>
<proteinExistence type="inferred from homology"/>
<dbReference type="PATRIC" id="fig|1264554.4.peg.145"/>
<comment type="function">
    <text evidence="10">Necessary for normal cell division and for the maintenance of normal septation.</text>
</comment>
<dbReference type="NCBIfam" id="TIGR03598">
    <property type="entry name" value="GTPase_YsxC"/>
    <property type="match status" value="1"/>
</dbReference>
<evidence type="ECO:0000259" key="11">
    <source>
        <dbReference type="PROSITE" id="PS51706"/>
    </source>
</evidence>
<dbReference type="InterPro" id="IPR019987">
    <property type="entry name" value="GTP-bd_ribosome_bio_YsxC"/>
</dbReference>
<dbReference type="InterPro" id="IPR027417">
    <property type="entry name" value="P-loop_NTPase"/>
</dbReference>
<keyword evidence="13" id="KW-1185">Reference proteome</keyword>
<dbReference type="PROSITE" id="PS51706">
    <property type="entry name" value="G_ENGB"/>
    <property type="match status" value="1"/>
</dbReference>
<dbReference type="PANTHER" id="PTHR11649">
    <property type="entry name" value="MSS1/TRME-RELATED GTP-BINDING PROTEIN"/>
    <property type="match status" value="1"/>
</dbReference>
<evidence type="ECO:0000256" key="2">
    <source>
        <dbReference type="ARBA" id="ARBA00009638"/>
    </source>
</evidence>
<dbReference type="GO" id="GO:0046872">
    <property type="term" value="F:metal ion binding"/>
    <property type="evidence" value="ECO:0007669"/>
    <property type="project" value="UniProtKB-KW"/>
</dbReference>
<comment type="caution">
    <text evidence="12">The sequence shown here is derived from an EMBL/GenBank/DDBJ whole genome shotgun (WGS) entry which is preliminary data.</text>
</comment>
<evidence type="ECO:0000313" key="12">
    <source>
        <dbReference type="EMBL" id="KKB26731.1"/>
    </source>
</evidence>
<evidence type="ECO:0000256" key="6">
    <source>
        <dbReference type="ARBA" id="ARBA00022842"/>
    </source>
</evidence>
<dbReference type="STRING" id="29561.MM26B8_04610"/>
<organism evidence="12 13">
    <name type="scientific">Mycoplasmopsis meleagridis ATCC 25294</name>
    <dbReference type="NCBI Taxonomy" id="1264554"/>
    <lineage>
        <taxon>Bacteria</taxon>
        <taxon>Bacillati</taxon>
        <taxon>Mycoplasmatota</taxon>
        <taxon>Mycoplasmoidales</taxon>
        <taxon>Metamycoplasmataceae</taxon>
        <taxon>Mycoplasmopsis</taxon>
    </lineage>
</organism>
<feature type="domain" description="EngB-type G" evidence="11">
    <location>
        <begin position="18"/>
        <end position="193"/>
    </location>
</feature>
<name>A0A0F5H083_9BACT</name>
<evidence type="ECO:0000256" key="1">
    <source>
        <dbReference type="ARBA" id="ARBA00001946"/>
    </source>
</evidence>
<keyword evidence="3 10" id="KW-0132">Cell division</keyword>
<dbReference type="InterPro" id="IPR030393">
    <property type="entry name" value="G_ENGB_dom"/>
</dbReference>
<keyword evidence="4" id="KW-0479">Metal-binding</keyword>
<protein>
    <recommendedName>
        <fullName evidence="10">Probable GTP-binding protein EngB</fullName>
    </recommendedName>
</protein>
<dbReference type="HAMAP" id="MF_00321">
    <property type="entry name" value="GTPase_EngB"/>
    <property type="match status" value="1"/>
</dbReference>
<dbReference type="SUPFAM" id="SSF52540">
    <property type="entry name" value="P-loop containing nucleoside triphosphate hydrolases"/>
    <property type="match status" value="1"/>
</dbReference>
<evidence type="ECO:0000256" key="10">
    <source>
        <dbReference type="HAMAP-Rule" id="MF_00321"/>
    </source>
</evidence>
<dbReference type="GO" id="GO:0000917">
    <property type="term" value="P:division septum assembly"/>
    <property type="evidence" value="ECO:0007669"/>
    <property type="project" value="UniProtKB-KW"/>
</dbReference>